<evidence type="ECO:0000256" key="8">
    <source>
        <dbReference type="RuleBase" id="RU364100"/>
    </source>
</evidence>
<comment type="similarity">
    <text evidence="1 8">Belongs to the SOS response-associated peptidase family.</text>
</comment>
<dbReference type="RefSeq" id="WP_378126018.1">
    <property type="nucleotide sequence ID" value="NZ_JBHSED010000001.1"/>
</dbReference>
<keyword evidence="3" id="KW-0227">DNA damage</keyword>
<evidence type="ECO:0000313" key="10">
    <source>
        <dbReference type="Proteomes" id="UP001595755"/>
    </source>
</evidence>
<dbReference type="EMBL" id="JBHSED010000001">
    <property type="protein sequence ID" value="MFC4301863.1"/>
    <property type="molecule type" value="Genomic_DNA"/>
</dbReference>
<keyword evidence="4 8" id="KW-0378">Hydrolase</keyword>
<reference evidence="10" key="1">
    <citation type="journal article" date="2019" name="Int. J. Syst. Evol. Microbiol.">
        <title>The Global Catalogue of Microorganisms (GCM) 10K type strain sequencing project: providing services to taxonomists for standard genome sequencing and annotation.</title>
        <authorList>
            <consortium name="The Broad Institute Genomics Platform"/>
            <consortium name="The Broad Institute Genome Sequencing Center for Infectious Disease"/>
            <person name="Wu L."/>
            <person name="Ma J."/>
        </authorList>
    </citation>
    <scope>NUCLEOTIDE SEQUENCE [LARGE SCALE GENOMIC DNA]</scope>
    <source>
        <strain evidence="10">CGMCC 4.1641</strain>
    </source>
</reference>
<evidence type="ECO:0000256" key="4">
    <source>
        <dbReference type="ARBA" id="ARBA00022801"/>
    </source>
</evidence>
<protein>
    <recommendedName>
        <fullName evidence="8">Abasic site processing protein</fullName>
        <ecNumber evidence="8">3.4.-.-</ecNumber>
    </recommendedName>
</protein>
<keyword evidence="5" id="KW-0190">Covalent protein-DNA linkage</keyword>
<dbReference type="EC" id="3.4.-.-" evidence="8"/>
<dbReference type="Pfam" id="PF02586">
    <property type="entry name" value="SRAP"/>
    <property type="match status" value="1"/>
</dbReference>
<dbReference type="GO" id="GO:0016787">
    <property type="term" value="F:hydrolase activity"/>
    <property type="evidence" value="ECO:0007669"/>
    <property type="project" value="UniProtKB-KW"/>
</dbReference>
<keyword evidence="7" id="KW-0456">Lyase</keyword>
<evidence type="ECO:0000256" key="2">
    <source>
        <dbReference type="ARBA" id="ARBA00022670"/>
    </source>
</evidence>
<evidence type="ECO:0000256" key="6">
    <source>
        <dbReference type="ARBA" id="ARBA00023125"/>
    </source>
</evidence>
<keyword evidence="6" id="KW-0238">DNA-binding</keyword>
<sequence length="223" mass="25950">MCDRYSLTAELAELTEGFRIDAVRVPYFMRYNISPTQQIPIIERVGEERCLNLHRWGLMPYWGKSSINADVDTLGDRRYLRNMLAKKRCVVPCSGFYIWKTEGRTKSVWRVVHRTRPLFAMPAIYDVWRDSERNESPMCTVITRDSGYALGTDRPLPVVMDESAIELWLNPQETRAEVLQSALRSLEDEDFRLYPVTPSVENKTWETPDCIEEVHPSMALIKV</sequence>
<evidence type="ECO:0000256" key="7">
    <source>
        <dbReference type="ARBA" id="ARBA00023239"/>
    </source>
</evidence>
<dbReference type="PANTHER" id="PTHR13604:SF0">
    <property type="entry name" value="ABASIC SITE PROCESSING PROTEIN HMCES"/>
    <property type="match status" value="1"/>
</dbReference>
<dbReference type="InterPro" id="IPR003738">
    <property type="entry name" value="SRAP"/>
</dbReference>
<proteinExistence type="inferred from homology"/>
<organism evidence="9 10">
    <name type="scientific">Cohnella boryungensis</name>
    <dbReference type="NCBI Taxonomy" id="768479"/>
    <lineage>
        <taxon>Bacteria</taxon>
        <taxon>Bacillati</taxon>
        <taxon>Bacillota</taxon>
        <taxon>Bacilli</taxon>
        <taxon>Bacillales</taxon>
        <taxon>Paenibacillaceae</taxon>
        <taxon>Cohnella</taxon>
    </lineage>
</organism>
<keyword evidence="10" id="KW-1185">Reference proteome</keyword>
<dbReference type="SUPFAM" id="SSF143081">
    <property type="entry name" value="BB1717-like"/>
    <property type="match status" value="1"/>
</dbReference>
<dbReference type="InterPro" id="IPR036590">
    <property type="entry name" value="SRAP-like"/>
</dbReference>
<keyword evidence="2 8" id="KW-0645">Protease</keyword>
<evidence type="ECO:0000256" key="1">
    <source>
        <dbReference type="ARBA" id="ARBA00008136"/>
    </source>
</evidence>
<accession>A0ABV8S4S9</accession>
<comment type="caution">
    <text evidence="9">The sequence shown here is derived from an EMBL/GenBank/DDBJ whole genome shotgun (WGS) entry which is preliminary data.</text>
</comment>
<evidence type="ECO:0000256" key="5">
    <source>
        <dbReference type="ARBA" id="ARBA00023124"/>
    </source>
</evidence>
<gene>
    <name evidence="9" type="ORF">ACFO1S_00250</name>
</gene>
<name>A0ABV8S4S9_9BACL</name>
<evidence type="ECO:0000256" key="3">
    <source>
        <dbReference type="ARBA" id="ARBA00022763"/>
    </source>
</evidence>
<dbReference type="PANTHER" id="PTHR13604">
    <property type="entry name" value="DC12-RELATED"/>
    <property type="match status" value="1"/>
</dbReference>
<dbReference type="Proteomes" id="UP001595755">
    <property type="component" value="Unassembled WGS sequence"/>
</dbReference>
<dbReference type="Gene3D" id="3.90.1680.10">
    <property type="entry name" value="SOS response associated peptidase-like"/>
    <property type="match status" value="1"/>
</dbReference>
<evidence type="ECO:0000313" key="9">
    <source>
        <dbReference type="EMBL" id="MFC4301863.1"/>
    </source>
</evidence>